<dbReference type="GO" id="GO:0003700">
    <property type="term" value="F:DNA-binding transcription factor activity"/>
    <property type="evidence" value="ECO:0007669"/>
    <property type="project" value="InterPro"/>
</dbReference>
<protein>
    <submittedName>
        <fullName evidence="2">LysR family transcriptional regulator</fullName>
    </submittedName>
</protein>
<dbReference type="InterPro" id="IPR036388">
    <property type="entry name" value="WH-like_DNA-bd_sf"/>
</dbReference>
<dbReference type="Gene3D" id="1.10.10.10">
    <property type="entry name" value="Winged helix-like DNA-binding domain superfamily/Winged helix DNA-binding domain"/>
    <property type="match status" value="1"/>
</dbReference>
<dbReference type="Proteomes" id="UP000680348">
    <property type="component" value="Unassembled WGS sequence"/>
</dbReference>
<proteinExistence type="predicted"/>
<dbReference type="RefSeq" id="WP_188253104.1">
    <property type="nucleotide sequence ID" value="NZ_JABVCF010000001.1"/>
</dbReference>
<dbReference type="PANTHER" id="PTHR30432:SF1">
    <property type="entry name" value="DNA-BINDING TRANSCRIPTIONAL DUAL REGULATOR MODE"/>
    <property type="match status" value="1"/>
</dbReference>
<feature type="domain" description="HTH lysR-type" evidence="1">
    <location>
        <begin position="24"/>
        <end position="82"/>
    </location>
</feature>
<sequence>MPSLSIRIDLDHGAGRIGPGKIGLLEAIASAGSISAGARQMKMSYKRAWDLVEEVNRILGAPVLSTKSGGKSGGGAELTPAGAELIRRFRAIEDSATAAATEHLEAIARSIASPS</sequence>
<evidence type="ECO:0000259" key="1">
    <source>
        <dbReference type="Pfam" id="PF00126"/>
    </source>
</evidence>
<evidence type="ECO:0000313" key="3">
    <source>
        <dbReference type="Proteomes" id="UP000680348"/>
    </source>
</evidence>
<organism evidence="2 3">
    <name type="scientific">Pseudaminobacter soli</name>
    <name type="common">ex Zhang et al. 2022</name>
    <dbReference type="NCBI Taxonomy" id="2831468"/>
    <lineage>
        <taxon>Bacteria</taxon>
        <taxon>Pseudomonadati</taxon>
        <taxon>Pseudomonadota</taxon>
        <taxon>Alphaproteobacteria</taxon>
        <taxon>Hyphomicrobiales</taxon>
        <taxon>Phyllobacteriaceae</taxon>
        <taxon>Pseudaminobacter</taxon>
    </lineage>
</organism>
<reference evidence="2" key="1">
    <citation type="submission" date="2021-04" db="EMBL/GenBank/DDBJ databases">
        <title>Pseudaminobacter soli sp. nov., isolated from paddy soil contaminated by heavy metals.</title>
        <authorList>
            <person name="Zhang K."/>
        </authorList>
    </citation>
    <scope>NUCLEOTIDE SEQUENCE</scope>
    <source>
        <strain evidence="2">19-2017</strain>
    </source>
</reference>
<dbReference type="PANTHER" id="PTHR30432">
    <property type="entry name" value="TRANSCRIPTIONAL REGULATOR MODE"/>
    <property type="match status" value="1"/>
</dbReference>
<dbReference type="InterPro" id="IPR036390">
    <property type="entry name" value="WH_DNA-bd_sf"/>
</dbReference>
<dbReference type="Pfam" id="PF00126">
    <property type="entry name" value="HTH_1"/>
    <property type="match status" value="1"/>
</dbReference>
<dbReference type="AlphaFoldDB" id="A0A942DW36"/>
<dbReference type="InterPro" id="IPR000847">
    <property type="entry name" value="LysR_HTH_N"/>
</dbReference>
<name>A0A942DW36_9HYPH</name>
<dbReference type="InterPro" id="IPR051815">
    <property type="entry name" value="Molybdate_resp_trans_reg"/>
</dbReference>
<gene>
    <name evidence="2" type="ORF">KEU06_02965</name>
</gene>
<accession>A0A942DW36</accession>
<keyword evidence="3" id="KW-1185">Reference proteome</keyword>
<dbReference type="EMBL" id="JAGWCR010000001">
    <property type="protein sequence ID" value="MBS3647587.1"/>
    <property type="molecule type" value="Genomic_DNA"/>
</dbReference>
<dbReference type="SUPFAM" id="SSF46785">
    <property type="entry name" value="Winged helix' DNA-binding domain"/>
    <property type="match status" value="1"/>
</dbReference>
<evidence type="ECO:0000313" key="2">
    <source>
        <dbReference type="EMBL" id="MBS3647587.1"/>
    </source>
</evidence>
<comment type="caution">
    <text evidence="2">The sequence shown here is derived from an EMBL/GenBank/DDBJ whole genome shotgun (WGS) entry which is preliminary data.</text>
</comment>